<dbReference type="InterPro" id="IPR029225">
    <property type="entry name" value="Nse4_Nse3-bd"/>
</dbReference>
<evidence type="ECO:0000313" key="11">
    <source>
        <dbReference type="EMBL" id="TGZ84683.1"/>
    </source>
</evidence>
<dbReference type="InterPro" id="IPR014854">
    <property type="entry name" value="Nse4_C"/>
</dbReference>
<evidence type="ECO:0000259" key="9">
    <source>
        <dbReference type="Pfam" id="PF08743"/>
    </source>
</evidence>
<keyword evidence="5 7" id="KW-0234">DNA repair</keyword>
<dbReference type="Proteomes" id="UP000298138">
    <property type="component" value="Unassembled WGS sequence"/>
</dbReference>
<evidence type="ECO:0000256" key="3">
    <source>
        <dbReference type="ARBA" id="ARBA00022763"/>
    </source>
</evidence>
<evidence type="ECO:0000256" key="2">
    <source>
        <dbReference type="ARBA" id="ARBA00008997"/>
    </source>
</evidence>
<dbReference type="GO" id="GO:0006310">
    <property type="term" value="P:DNA recombination"/>
    <property type="evidence" value="ECO:0007669"/>
    <property type="project" value="UniProtKB-UniRule"/>
</dbReference>
<feature type="domain" description="Non-structural maintenance of chromosome element 4 C-terminal" evidence="9">
    <location>
        <begin position="270"/>
        <end position="355"/>
    </location>
</feature>
<organism evidence="11 12">
    <name type="scientific">Ascodesmis nigricans</name>
    <dbReference type="NCBI Taxonomy" id="341454"/>
    <lineage>
        <taxon>Eukaryota</taxon>
        <taxon>Fungi</taxon>
        <taxon>Dikarya</taxon>
        <taxon>Ascomycota</taxon>
        <taxon>Pezizomycotina</taxon>
        <taxon>Pezizomycetes</taxon>
        <taxon>Pezizales</taxon>
        <taxon>Ascodesmidaceae</taxon>
        <taxon>Ascodesmis</taxon>
    </lineage>
</organism>
<dbReference type="STRING" id="341454.A0A4S2N665"/>
<dbReference type="GO" id="GO:0030915">
    <property type="term" value="C:Smc5-Smc6 complex"/>
    <property type="evidence" value="ECO:0007669"/>
    <property type="project" value="UniProtKB-UniRule"/>
</dbReference>
<gene>
    <name evidence="11" type="ORF">EX30DRAFT_313391</name>
</gene>
<comment type="similarity">
    <text evidence="2 7">Belongs to the NSE4 family.</text>
</comment>
<comment type="subunit">
    <text evidence="7">Component of the SMC5-SMC6 complex.</text>
</comment>
<name>A0A4S2N665_9PEZI</name>
<evidence type="ECO:0000256" key="8">
    <source>
        <dbReference type="SAM" id="MobiDB-lite"/>
    </source>
</evidence>
<evidence type="ECO:0000313" key="12">
    <source>
        <dbReference type="Proteomes" id="UP000298138"/>
    </source>
</evidence>
<dbReference type="Pfam" id="PF08743">
    <property type="entry name" value="Nse4_C"/>
    <property type="match status" value="1"/>
</dbReference>
<keyword evidence="3 7" id="KW-0227">DNA damage</keyword>
<dbReference type="EMBL" id="ML220112">
    <property type="protein sequence ID" value="TGZ84683.1"/>
    <property type="molecule type" value="Genomic_DNA"/>
</dbReference>
<proteinExistence type="inferred from homology"/>
<keyword evidence="4 7" id="KW-0233">DNA recombination</keyword>
<evidence type="ECO:0000256" key="7">
    <source>
        <dbReference type="RuleBase" id="RU365071"/>
    </source>
</evidence>
<evidence type="ECO:0000256" key="1">
    <source>
        <dbReference type="ARBA" id="ARBA00004123"/>
    </source>
</evidence>
<dbReference type="OrthoDB" id="361242at2759"/>
<keyword evidence="6 7" id="KW-0539">Nucleus</keyword>
<dbReference type="GO" id="GO:0006281">
    <property type="term" value="P:DNA repair"/>
    <property type="evidence" value="ECO:0007669"/>
    <property type="project" value="UniProtKB-UniRule"/>
</dbReference>
<accession>A0A4S2N665</accession>
<dbReference type="InterPro" id="IPR027786">
    <property type="entry name" value="Nse4/EID"/>
</dbReference>
<reference evidence="11 12" key="1">
    <citation type="submission" date="2019-04" db="EMBL/GenBank/DDBJ databases">
        <title>Comparative genomics and transcriptomics to analyze fruiting body development in filamentous ascomycetes.</title>
        <authorList>
            <consortium name="DOE Joint Genome Institute"/>
            <person name="Lutkenhaus R."/>
            <person name="Traeger S."/>
            <person name="Breuer J."/>
            <person name="Kuo A."/>
            <person name="Lipzen A."/>
            <person name="Pangilinan J."/>
            <person name="Dilworth D."/>
            <person name="Sandor L."/>
            <person name="Poggeler S."/>
            <person name="Barry K."/>
            <person name="Grigoriev I.V."/>
            <person name="Nowrousian M."/>
        </authorList>
    </citation>
    <scope>NUCLEOTIDE SEQUENCE [LARGE SCALE GENOMIC DNA]</scope>
    <source>
        <strain evidence="11 12">CBS 389.68</strain>
    </source>
</reference>
<evidence type="ECO:0000256" key="5">
    <source>
        <dbReference type="ARBA" id="ARBA00023204"/>
    </source>
</evidence>
<comment type="subcellular location">
    <subcellularLocation>
        <location evidence="1 7">Nucleus</location>
    </subcellularLocation>
</comment>
<dbReference type="PANTHER" id="PTHR16140:SF0">
    <property type="entry name" value="NON-STRUCTURAL MAINTENANCE OF CHROMOSOMES ELEMENT 4"/>
    <property type="match status" value="1"/>
</dbReference>
<feature type="region of interest" description="Disordered" evidence="8">
    <location>
        <begin position="1"/>
        <end position="23"/>
    </location>
</feature>
<dbReference type="InParanoid" id="A0A4S2N665"/>
<evidence type="ECO:0000259" key="10">
    <source>
        <dbReference type="Pfam" id="PF15412"/>
    </source>
</evidence>
<evidence type="ECO:0000256" key="4">
    <source>
        <dbReference type="ARBA" id="ARBA00023172"/>
    </source>
</evidence>
<feature type="domain" description="Nse4/EID protein Nse3/MAGE-binding" evidence="10">
    <location>
        <begin position="105"/>
        <end position="148"/>
    </location>
</feature>
<evidence type="ECO:0000256" key="6">
    <source>
        <dbReference type="ARBA" id="ARBA00023242"/>
    </source>
</evidence>
<dbReference type="AlphaFoldDB" id="A0A4S2N665"/>
<protein>
    <recommendedName>
        <fullName evidence="7">Non-structural maintenance of chromosomes element 4</fullName>
    </recommendedName>
</protein>
<dbReference type="GO" id="GO:0005634">
    <property type="term" value="C:nucleus"/>
    <property type="evidence" value="ECO:0007669"/>
    <property type="project" value="UniProtKB-SubCell"/>
</dbReference>
<comment type="function">
    <text evidence="7">Component of the SMC5-SMC6 complex, that promotes sister chromatid alignment after DNA damage and facilitates double-stranded DNA breaks (DSBs) repair via homologous recombination between sister chromatids.</text>
</comment>
<dbReference type="Pfam" id="PF15412">
    <property type="entry name" value="Nse4-Nse3_bdg"/>
    <property type="match status" value="1"/>
</dbReference>
<dbReference type="PANTHER" id="PTHR16140">
    <property type="entry name" value="NON-STRUCTURAL MAINTENANCE OF CHROMOSOMES ELEMENT 4"/>
    <property type="match status" value="1"/>
</dbReference>
<keyword evidence="12" id="KW-1185">Reference proteome</keyword>
<sequence>MADGTSSSDKENSVPNGYNEMDKLKSTQAMHLKHLEEVANKDYYDPDQPMEERRKIRKQFRGFTRNLDDHRSEYLKPDDDGLFNLLVSADSAFKNVKQTTDATLDARFLVSALNLTTKRVLNLNVGASGVCIDIDEFVSKCKFQMQSDLAACHGHRRGEGVDDGDIDIIGGLPWDLFSIHHGFPSSRRPALSDHLLGPLAIQKKYRVMKERRKGLGRRKLETEVRPTEMTGSENETHAQASAMAKVYNTHRALTEYFENHATEDELENGMNLFKVVINPKSFSQTIENIFYVSFLVKEGNIAVWTDEDTGLLKMLPAQPATQQERREKNIYASQMIFSFTMWEWRQAIEVFDITFPPVIPHREKEDTNIGTTGWFR</sequence>